<dbReference type="InterPro" id="IPR017850">
    <property type="entry name" value="Alkaline_phosphatase_core_sf"/>
</dbReference>
<evidence type="ECO:0000256" key="2">
    <source>
        <dbReference type="ARBA" id="ARBA00022801"/>
    </source>
</evidence>
<feature type="non-terminal residue" evidence="4">
    <location>
        <position position="62"/>
    </location>
</feature>
<dbReference type="GO" id="GO:0008484">
    <property type="term" value="F:sulfuric ester hydrolase activity"/>
    <property type="evidence" value="ECO:0007669"/>
    <property type="project" value="TreeGrafter"/>
</dbReference>
<name>A0A383E0L1_9ZZZZ</name>
<dbReference type="AlphaFoldDB" id="A0A383E0L1"/>
<feature type="non-terminal residue" evidence="4">
    <location>
        <position position="1"/>
    </location>
</feature>
<evidence type="ECO:0000313" key="4">
    <source>
        <dbReference type="EMBL" id="SVE49980.1"/>
    </source>
</evidence>
<keyword evidence="1" id="KW-0479">Metal-binding</keyword>
<dbReference type="Pfam" id="PF00884">
    <property type="entry name" value="Sulfatase"/>
    <property type="match status" value="1"/>
</dbReference>
<keyword evidence="2" id="KW-0378">Hydrolase</keyword>
<feature type="domain" description="Sulfatase N-terminal" evidence="3">
    <location>
        <begin position="10"/>
        <end position="62"/>
    </location>
</feature>
<dbReference type="Gene3D" id="3.40.720.10">
    <property type="entry name" value="Alkaline Phosphatase, subunit A"/>
    <property type="match status" value="1"/>
</dbReference>
<dbReference type="GO" id="GO:0046872">
    <property type="term" value="F:metal ion binding"/>
    <property type="evidence" value="ECO:0007669"/>
    <property type="project" value="UniProtKB-KW"/>
</dbReference>
<dbReference type="SUPFAM" id="SSF53649">
    <property type="entry name" value="Alkaline phosphatase-like"/>
    <property type="match status" value="1"/>
</dbReference>
<evidence type="ECO:0000256" key="1">
    <source>
        <dbReference type="ARBA" id="ARBA00022723"/>
    </source>
</evidence>
<proteinExistence type="predicted"/>
<gene>
    <name evidence="4" type="ORF">METZ01_LOCUS502834</name>
</gene>
<dbReference type="GO" id="GO:0005737">
    <property type="term" value="C:cytoplasm"/>
    <property type="evidence" value="ECO:0007669"/>
    <property type="project" value="TreeGrafter"/>
</dbReference>
<accession>A0A383E0L1</accession>
<evidence type="ECO:0000259" key="3">
    <source>
        <dbReference type="Pfam" id="PF00884"/>
    </source>
</evidence>
<dbReference type="PANTHER" id="PTHR45953">
    <property type="entry name" value="IDURONATE 2-SULFATASE"/>
    <property type="match status" value="1"/>
</dbReference>
<reference evidence="4" key="1">
    <citation type="submission" date="2018-05" db="EMBL/GenBank/DDBJ databases">
        <authorList>
            <person name="Lanie J.A."/>
            <person name="Ng W.-L."/>
            <person name="Kazmierczak K.M."/>
            <person name="Andrzejewski T.M."/>
            <person name="Davidsen T.M."/>
            <person name="Wayne K.J."/>
            <person name="Tettelin H."/>
            <person name="Glass J.I."/>
            <person name="Rusch D."/>
            <person name="Podicherti R."/>
            <person name="Tsui H.-C.T."/>
            <person name="Winkler M.E."/>
        </authorList>
    </citation>
    <scope>NUCLEOTIDE SEQUENCE</scope>
</reference>
<dbReference type="EMBL" id="UINC01221584">
    <property type="protein sequence ID" value="SVE49980.1"/>
    <property type="molecule type" value="Genomic_DNA"/>
</dbReference>
<dbReference type="PANTHER" id="PTHR45953:SF1">
    <property type="entry name" value="IDURONATE 2-SULFATASE"/>
    <property type="match status" value="1"/>
</dbReference>
<sequence>VPQLKSNKRPNLLYIHSDQHAAAVTGCYGDSLVRTPNLDQLAKRGVLLENVYCPSPICVPSR</sequence>
<dbReference type="InterPro" id="IPR000917">
    <property type="entry name" value="Sulfatase_N"/>
</dbReference>
<organism evidence="4">
    <name type="scientific">marine metagenome</name>
    <dbReference type="NCBI Taxonomy" id="408172"/>
    <lineage>
        <taxon>unclassified sequences</taxon>
        <taxon>metagenomes</taxon>
        <taxon>ecological metagenomes</taxon>
    </lineage>
</organism>
<protein>
    <recommendedName>
        <fullName evidence="3">Sulfatase N-terminal domain-containing protein</fullName>
    </recommendedName>
</protein>